<keyword evidence="4" id="KW-0663">Pyridoxal phosphate</keyword>
<comment type="cofactor">
    <cofactor evidence="1">
        <name>pyridoxal 5'-phosphate</name>
        <dbReference type="ChEBI" id="CHEBI:597326"/>
    </cofactor>
</comment>
<dbReference type="AlphaFoldDB" id="A0AAD8N3R1"/>
<evidence type="ECO:0008006" key="8">
    <source>
        <dbReference type="Google" id="ProtNLM"/>
    </source>
</evidence>
<dbReference type="PANTHER" id="PTHR43144">
    <property type="entry name" value="AMINOTRANSFERASE"/>
    <property type="match status" value="1"/>
</dbReference>
<dbReference type="InterPro" id="IPR015422">
    <property type="entry name" value="PyrdxlP-dep_Trfase_small"/>
</dbReference>
<dbReference type="SUPFAM" id="SSF53383">
    <property type="entry name" value="PLP-dependent transferases"/>
    <property type="match status" value="1"/>
</dbReference>
<sequence length="176" mass="19335">MLHLTSNCNGLLDGSPRSIYEILGAKEVVIEISSFSKIIGFTGIRLGWIVLKLVGLACLSSNGRKAIYSVVDYYMENVDVLLNTFASMGLKAYGGLNAPYVWDVNSISRQFPDRRFDSSTTSKSASSSMDHEKKYTLDDADRKGGELKENVIFDRSGFTGDGNSNVRGKQLIAFVN</sequence>
<dbReference type="InterPro" id="IPR004838">
    <property type="entry name" value="NHTrfase_class1_PyrdxlP-BS"/>
</dbReference>
<dbReference type="InterPro" id="IPR015424">
    <property type="entry name" value="PyrdxlP-dep_Trfase"/>
</dbReference>
<dbReference type="InterPro" id="IPR015421">
    <property type="entry name" value="PyrdxlP-dep_Trfase_major"/>
</dbReference>
<organism evidence="6 7">
    <name type="scientific">Heracleum sosnowskyi</name>
    <dbReference type="NCBI Taxonomy" id="360622"/>
    <lineage>
        <taxon>Eukaryota</taxon>
        <taxon>Viridiplantae</taxon>
        <taxon>Streptophyta</taxon>
        <taxon>Embryophyta</taxon>
        <taxon>Tracheophyta</taxon>
        <taxon>Spermatophyta</taxon>
        <taxon>Magnoliopsida</taxon>
        <taxon>eudicotyledons</taxon>
        <taxon>Gunneridae</taxon>
        <taxon>Pentapetalae</taxon>
        <taxon>asterids</taxon>
        <taxon>campanulids</taxon>
        <taxon>Apiales</taxon>
        <taxon>Apiaceae</taxon>
        <taxon>Apioideae</taxon>
        <taxon>apioid superclade</taxon>
        <taxon>Tordylieae</taxon>
        <taxon>Tordyliinae</taxon>
        <taxon>Heracleum</taxon>
    </lineage>
</organism>
<keyword evidence="2" id="KW-0032">Aminotransferase</keyword>
<evidence type="ECO:0000256" key="5">
    <source>
        <dbReference type="SAM" id="MobiDB-lite"/>
    </source>
</evidence>
<gene>
    <name evidence="6" type="ORF">POM88_012794</name>
</gene>
<dbReference type="Gene3D" id="3.40.640.10">
    <property type="entry name" value="Type I PLP-dependent aspartate aminotransferase-like (Major domain)"/>
    <property type="match status" value="1"/>
</dbReference>
<name>A0AAD8N3R1_9APIA</name>
<reference evidence="6" key="2">
    <citation type="submission" date="2023-05" db="EMBL/GenBank/DDBJ databases">
        <authorList>
            <person name="Schelkunov M.I."/>
        </authorList>
    </citation>
    <scope>NUCLEOTIDE SEQUENCE</scope>
    <source>
        <strain evidence="6">Hsosn_3</strain>
        <tissue evidence="6">Leaf</tissue>
    </source>
</reference>
<dbReference type="EMBL" id="JAUIZM010000003">
    <property type="protein sequence ID" value="KAK1393738.1"/>
    <property type="molecule type" value="Genomic_DNA"/>
</dbReference>
<feature type="compositionally biased region" description="Low complexity" evidence="5">
    <location>
        <begin position="118"/>
        <end position="128"/>
    </location>
</feature>
<proteinExistence type="predicted"/>
<evidence type="ECO:0000256" key="4">
    <source>
        <dbReference type="ARBA" id="ARBA00022898"/>
    </source>
</evidence>
<dbReference type="GO" id="GO:0030170">
    <property type="term" value="F:pyridoxal phosphate binding"/>
    <property type="evidence" value="ECO:0007669"/>
    <property type="project" value="InterPro"/>
</dbReference>
<dbReference type="Gene3D" id="3.90.1150.10">
    <property type="entry name" value="Aspartate Aminotransferase, domain 1"/>
    <property type="match status" value="1"/>
</dbReference>
<dbReference type="InterPro" id="IPR019942">
    <property type="entry name" value="DapL/ALD1"/>
</dbReference>
<reference evidence="6" key="1">
    <citation type="submission" date="2023-02" db="EMBL/GenBank/DDBJ databases">
        <title>Genome of toxic invasive species Heracleum sosnowskyi carries increased number of genes despite the absence of recent whole-genome duplications.</title>
        <authorList>
            <person name="Schelkunov M."/>
            <person name="Shtratnikova V."/>
            <person name="Makarenko M."/>
            <person name="Klepikova A."/>
            <person name="Omelchenko D."/>
            <person name="Novikova G."/>
            <person name="Obukhova E."/>
            <person name="Bogdanov V."/>
            <person name="Penin A."/>
            <person name="Logacheva M."/>
        </authorList>
    </citation>
    <scope>NUCLEOTIDE SEQUENCE</scope>
    <source>
        <strain evidence="6">Hsosn_3</strain>
        <tissue evidence="6">Leaf</tissue>
    </source>
</reference>
<dbReference type="Proteomes" id="UP001237642">
    <property type="component" value="Unassembled WGS sequence"/>
</dbReference>
<evidence type="ECO:0000256" key="1">
    <source>
        <dbReference type="ARBA" id="ARBA00001933"/>
    </source>
</evidence>
<dbReference type="GO" id="GO:0008483">
    <property type="term" value="F:transaminase activity"/>
    <property type="evidence" value="ECO:0007669"/>
    <property type="project" value="UniProtKB-KW"/>
</dbReference>
<protein>
    <recommendedName>
        <fullName evidence="8">Aminotransferase class I/classII domain-containing protein</fullName>
    </recommendedName>
</protein>
<comment type="caution">
    <text evidence="6">The sequence shown here is derived from an EMBL/GenBank/DDBJ whole genome shotgun (WGS) entry which is preliminary data.</text>
</comment>
<accession>A0AAD8N3R1</accession>
<keyword evidence="3" id="KW-0808">Transferase</keyword>
<dbReference type="PROSITE" id="PS00105">
    <property type="entry name" value="AA_TRANSFER_CLASS_1"/>
    <property type="match status" value="1"/>
</dbReference>
<evidence type="ECO:0000256" key="2">
    <source>
        <dbReference type="ARBA" id="ARBA00022576"/>
    </source>
</evidence>
<evidence type="ECO:0000313" key="6">
    <source>
        <dbReference type="EMBL" id="KAK1393738.1"/>
    </source>
</evidence>
<evidence type="ECO:0000256" key="3">
    <source>
        <dbReference type="ARBA" id="ARBA00022679"/>
    </source>
</evidence>
<feature type="region of interest" description="Disordered" evidence="5">
    <location>
        <begin position="115"/>
        <end position="135"/>
    </location>
</feature>
<keyword evidence="7" id="KW-1185">Reference proteome</keyword>
<evidence type="ECO:0000313" key="7">
    <source>
        <dbReference type="Proteomes" id="UP001237642"/>
    </source>
</evidence>